<evidence type="ECO:0000256" key="5">
    <source>
        <dbReference type="SAM" id="MobiDB-lite"/>
    </source>
</evidence>
<keyword evidence="7" id="KW-1185">Reference proteome</keyword>
<evidence type="ECO:0000313" key="6">
    <source>
        <dbReference type="EMBL" id="WFD33497.1"/>
    </source>
</evidence>
<dbReference type="InterPro" id="IPR011990">
    <property type="entry name" value="TPR-like_helical_dom_sf"/>
</dbReference>
<dbReference type="GO" id="GO:0006412">
    <property type="term" value="P:translation"/>
    <property type="evidence" value="ECO:0007669"/>
    <property type="project" value="InterPro"/>
</dbReference>
<dbReference type="GO" id="GO:0003735">
    <property type="term" value="F:structural constituent of ribosome"/>
    <property type="evidence" value="ECO:0007669"/>
    <property type="project" value="InterPro"/>
</dbReference>
<dbReference type="InterPro" id="IPR000456">
    <property type="entry name" value="Ribosomal_bL17"/>
</dbReference>
<feature type="compositionally biased region" description="Low complexity" evidence="5">
    <location>
        <begin position="1225"/>
        <end position="1249"/>
    </location>
</feature>
<dbReference type="InterPro" id="IPR047859">
    <property type="entry name" value="Ribosomal_bL17_CS"/>
</dbReference>
<dbReference type="Gene3D" id="1.25.40.10">
    <property type="entry name" value="Tetratricopeptide repeat domain"/>
    <property type="match status" value="1"/>
</dbReference>
<evidence type="ECO:0000256" key="4">
    <source>
        <dbReference type="RuleBase" id="RU000660"/>
    </source>
</evidence>
<feature type="region of interest" description="Disordered" evidence="5">
    <location>
        <begin position="1049"/>
        <end position="1089"/>
    </location>
</feature>
<organism evidence="6 7">
    <name type="scientific">Malassezia cuniculi</name>
    <dbReference type="NCBI Taxonomy" id="948313"/>
    <lineage>
        <taxon>Eukaryota</taxon>
        <taxon>Fungi</taxon>
        <taxon>Dikarya</taxon>
        <taxon>Basidiomycota</taxon>
        <taxon>Ustilaginomycotina</taxon>
        <taxon>Malasseziomycetes</taxon>
        <taxon>Malasseziales</taxon>
        <taxon>Malasseziaceae</taxon>
        <taxon>Malassezia</taxon>
    </lineage>
</organism>
<dbReference type="SUPFAM" id="SSF64263">
    <property type="entry name" value="Prokaryotic ribosomal protein L17"/>
    <property type="match status" value="1"/>
</dbReference>
<dbReference type="Gene3D" id="3.90.1030.10">
    <property type="entry name" value="Ribosomal protein L17"/>
    <property type="match status" value="1"/>
</dbReference>
<name>A0AAF0ER79_9BASI</name>
<dbReference type="EMBL" id="CP119877">
    <property type="protein sequence ID" value="WFD33497.1"/>
    <property type="molecule type" value="Genomic_DNA"/>
</dbReference>
<feature type="region of interest" description="Disordered" evidence="5">
    <location>
        <begin position="1223"/>
        <end position="1250"/>
    </location>
</feature>
<evidence type="ECO:0000256" key="3">
    <source>
        <dbReference type="ARBA" id="ARBA00023274"/>
    </source>
</evidence>
<reference evidence="6" key="1">
    <citation type="submission" date="2023-03" db="EMBL/GenBank/DDBJ databases">
        <title>Mating type loci evolution in Malassezia.</title>
        <authorList>
            <person name="Coelho M.A."/>
        </authorList>
    </citation>
    <scope>NUCLEOTIDE SEQUENCE</scope>
    <source>
        <strain evidence="6">CBS 11721</strain>
    </source>
</reference>
<keyword evidence="2 4" id="KW-0689">Ribosomal protein</keyword>
<accession>A0AAF0ER79</accession>
<comment type="similarity">
    <text evidence="1 4">Belongs to the bacterial ribosomal protein bL17 family.</text>
</comment>
<sequence length="1381" mass="149366">MKGLAFRKLGRDSAHRNHLLRNLVTSLFEHERIVTTVAKAKEAARCAEKMITLGKRGTPTAWSGAKSFLFSPQTSLPRLKVLAERYRTRPGGYTRVQLMGFRKGDHAPRAVLELVDNPTDVRLEMAARSMAREALVLMHRAKKNVGIGALAQLLATQKNVPLEEDTRFHPLTRRAIAKAVRFGGEDARARLVASATAHLQRLRATELAEGEYRVDTPRWDAMELARPSRGRTLTRPMTGVRTLAGQLKAVDEARVGDVVERPEPLRRHDGTVSPTRLVRITKPSVVRLGKGVFAKRYQRRVSILVILLRFHLMLHLALGPAAGSAGSAARAARAVARVRGAGRAYTALSWRVWRPPRAWTPDRPVLRAPAAAAAAAAVPARRASSQHGYSLWDNVDPGIPDVRSSPEPGPEGSLPSASDSMAYATAFATQYAPADAAGLSRDGRAPQEPTTDTHHPIPTPVRATGAYTNASAMAALQNLPDVPHSGAAASTDDIIASLLAAASSCTTCDAAARAAHFGRLQTALSQAYVPVLRPYAQGAVGSVDAQRVLALLGTVAEALVVLDMPESLVLARKLLVFAQIHVGHIAQEHYEHMAATAGRNAHYKLVLQLVRIAAQGDELSMPLQYARLLALSMLHCNADVYAAAQGLSEDAPVYMYELLVEHFLRQHDMPSAMHYLGMLCQTHGMSAYMWKILLSTRQNVYVALQHAPTTDATPAELVLHVLRALAQRNALADIKWVLALVRIADPDEGRPVESQLITAFHAALGDERVSPSCEILALLTTLYGRLGDAAAALNGYIATLQIAPPPAPRDATWKLYERRNARDTRVDALQHALMGATQGLLRTRHAHEAHLLVTRAVGGSHTASVPDSEFGRRIAALPELSVEPGTLCTAARLECAAALRDIDVAYAAMWDCASDRVMINGRVYRALARMVLGVLRGGFRSLAVVVERLEQAPEWLGGPSTGDAHPSIARLLKLRRALAALGFDERLEIAVGKASRGGCAAGAQSARKRVARAEREIQKLRPLAEIPVHMTFRQPPSSRYRSMVPEQLGAQDEPAGAAPSQTEAPPAAPPAAPASPPPADLPTSPPVSRDIPTSIEIAAEDVPVATHTHALRVMLLSGNGQYSEARDALVSMQESGVTPRKAHVEPLVHALCRAGRAPEALALKRLAQQEWNVVPSAAVYESLMTAYAAAEDWAAVDALEKEVQDTGVERSLLMSDILADAGTRGSSSSSSSSGSQIHSAHTASTTTTTMPLPMAEAQKTHIGNLHSVAAHFRYLMKIKRYEAAQEYYAACLERGLAPDYTLRRTVKRSENWIRKEMQHDASLAHAHQLACENYARSRAASAAQNGAHADITYRRDVLTFIDSVLSGRIERDVRGPIPEHV</sequence>
<dbReference type="Proteomes" id="UP001219933">
    <property type="component" value="Chromosome 1"/>
</dbReference>
<dbReference type="Pfam" id="PF01196">
    <property type="entry name" value="Ribosomal_L17"/>
    <property type="match status" value="1"/>
</dbReference>
<evidence type="ECO:0000313" key="7">
    <source>
        <dbReference type="Proteomes" id="UP001219933"/>
    </source>
</evidence>
<feature type="region of interest" description="Disordered" evidence="5">
    <location>
        <begin position="438"/>
        <end position="460"/>
    </location>
</feature>
<feature type="compositionally biased region" description="Pro residues" evidence="5">
    <location>
        <begin position="1066"/>
        <end position="1085"/>
    </location>
</feature>
<gene>
    <name evidence="6" type="primary">mrpl8</name>
    <name evidence="6" type="ORF">MCUN1_000310</name>
</gene>
<dbReference type="GO" id="GO:0005762">
    <property type="term" value="C:mitochondrial large ribosomal subunit"/>
    <property type="evidence" value="ECO:0007669"/>
    <property type="project" value="TreeGrafter"/>
</dbReference>
<evidence type="ECO:0000256" key="2">
    <source>
        <dbReference type="ARBA" id="ARBA00022980"/>
    </source>
</evidence>
<proteinExistence type="inferred from homology"/>
<protein>
    <submittedName>
        <fullName evidence="6">54S ribosomal protein L8, mitochondrial</fullName>
    </submittedName>
</protein>
<dbReference type="PANTHER" id="PTHR14413:SF16">
    <property type="entry name" value="LARGE RIBOSOMAL SUBUNIT PROTEIN BL17M"/>
    <property type="match status" value="1"/>
</dbReference>
<dbReference type="NCBIfam" id="TIGR00059">
    <property type="entry name" value="L17"/>
    <property type="match status" value="1"/>
</dbReference>
<keyword evidence="3 4" id="KW-0687">Ribonucleoprotein</keyword>
<dbReference type="PROSITE" id="PS01167">
    <property type="entry name" value="RIBOSOMAL_L17"/>
    <property type="match status" value="1"/>
</dbReference>
<feature type="region of interest" description="Disordered" evidence="5">
    <location>
        <begin position="395"/>
        <end position="418"/>
    </location>
</feature>
<dbReference type="PANTHER" id="PTHR14413">
    <property type="entry name" value="RIBOSOMAL PROTEIN L17"/>
    <property type="match status" value="1"/>
</dbReference>
<dbReference type="InterPro" id="IPR036373">
    <property type="entry name" value="Ribosomal_bL17_sf"/>
</dbReference>
<feature type="compositionally biased region" description="Basic and acidic residues" evidence="5">
    <location>
        <begin position="441"/>
        <end position="455"/>
    </location>
</feature>
<evidence type="ECO:0000256" key="1">
    <source>
        <dbReference type="ARBA" id="ARBA00008777"/>
    </source>
</evidence>